<name>A0ABY7SNN7_9RHOB</name>
<evidence type="ECO:0000313" key="1">
    <source>
        <dbReference type="EMBL" id="WCR08610.1"/>
    </source>
</evidence>
<evidence type="ECO:0000313" key="2">
    <source>
        <dbReference type="Proteomes" id="UP001219349"/>
    </source>
</evidence>
<gene>
    <name evidence="1" type="ORF">JHX87_07355</name>
</gene>
<sequence length="73" mass="8317">MSRGKKNEKIIDNYLHLPRSPSQDGTAHLEAVRQILRVRAFTASTAGRRKTGLRQQAQANLKKAQFLLRLFTI</sequence>
<dbReference type="Proteomes" id="UP001219349">
    <property type="component" value="Chromosome"/>
</dbReference>
<proteinExistence type="predicted"/>
<accession>A0ABY7SNN7</accession>
<reference evidence="1 2" key="1">
    <citation type="submission" date="2021-01" db="EMBL/GenBank/DDBJ databases">
        <title>Biogeographic distribution of Paracoccus.</title>
        <authorList>
            <person name="Hollensteiner J."/>
            <person name="Leineberger J."/>
            <person name="Brinkhoff T."/>
            <person name="Daniel R."/>
        </authorList>
    </citation>
    <scope>NUCLEOTIDE SEQUENCE [LARGE SCALE GENOMIC DNA]</scope>
    <source>
        <strain evidence="1 2">KCTC 22803</strain>
    </source>
</reference>
<organism evidence="1 2">
    <name type="scientific">Paracoccus fistulariae</name>
    <dbReference type="NCBI Taxonomy" id="658446"/>
    <lineage>
        <taxon>Bacteria</taxon>
        <taxon>Pseudomonadati</taxon>
        <taxon>Pseudomonadota</taxon>
        <taxon>Alphaproteobacteria</taxon>
        <taxon>Rhodobacterales</taxon>
        <taxon>Paracoccaceae</taxon>
        <taxon>Paracoccus</taxon>
    </lineage>
</organism>
<protein>
    <submittedName>
        <fullName evidence="1">Uncharacterized protein</fullName>
    </submittedName>
</protein>
<keyword evidence="2" id="KW-1185">Reference proteome</keyword>
<dbReference type="EMBL" id="CP067136">
    <property type="protein sequence ID" value="WCR08610.1"/>
    <property type="molecule type" value="Genomic_DNA"/>
</dbReference>
<dbReference type="RefSeq" id="WP_272833897.1">
    <property type="nucleotide sequence ID" value="NZ_CP067136.1"/>
</dbReference>